<feature type="compositionally biased region" description="Polar residues" evidence="1">
    <location>
        <begin position="424"/>
        <end position="446"/>
    </location>
</feature>
<feature type="compositionally biased region" description="Acidic residues" evidence="1">
    <location>
        <begin position="931"/>
        <end position="940"/>
    </location>
</feature>
<sequence length="951" mass="104912">MLAPEIHRLESLKVPGAWPLAISRTFDLLELPVPSQCSEGRHSTSLLRERSGVLAKPSEDLLENSTLHDFYHFASHTVATVNSAMCHHGPRSTWLFVRGFTKVLAAICCENTTILSFAPFVRPRIIPPDNRFDGIAEMLACHIVESFEGDSSMLGDEKSSHFEAASFAPSGSNAISNQNSQSNKTSNRENRRKIRDCDPAETSVRGSVSDPTSAEESNSREIPDPASSFSLASEPSIDVSLDGHIFLGRGKHSQALLPFLCIADAENIFELVASVACQRYVWGISEPAIGFLSPSSGAVLELVLSYHGGFQRTLHIAHSINQQPGPGIGSFDFGSVTSTLRFSQFIFNLSPSFHAVASDASRLYKNNKLDWRSDNPKLGDFETRPHRVAQWVRDVQLFYGPESLPRVPSQPPSARSDSELHMDNPSTKSSRSSDNSAHTKDSTGSIRSEPLKSHSLDVTISAREGSVPSSQTGKSRLSSSSLAEKSVNKKAADQPHLLTYTFDRLLRFLTLVAHPKDLFGDEGAEITEKFGLYTEMTAFQWFPSLTEDPFPDVAGVLLPYKHALLKKATDNTVPLFDPQSQSIPETSTLNRITKLYKYLAYEAESRHDWDALLYCFCVANEEIVSPNVLLERTIRHPKNILAEEEDISKLAATVTAEARSSIAFYLNAQLNAAKSAPSDFYTQALLASTQANDPASSYQKYCGTVDRQQQLQQLIQHRSLSPPGPPSALIRPADVAALEFMKYVRHELKADAATTIKTEDNSSRLRGTGDDKEKTGTNEEKTTKKGKGSGSGAPDIDLNAANRKRFLQNPFTVSKDLSSAAVDAMPELRVPEFDASSIEGKLLFPHLVIEYKKRDDTEAKALNQGRMYLISLISFYAAPTLRSILYTRSPILRSGYQWAKGCASYGMEIEESRDHIKDGLYKPATLLTDKAEDEFPDDGANEINSDNEFRE</sequence>
<evidence type="ECO:0000256" key="1">
    <source>
        <dbReference type="SAM" id="MobiDB-lite"/>
    </source>
</evidence>
<feature type="compositionally biased region" description="Polar residues" evidence="1">
    <location>
        <begin position="204"/>
        <end position="216"/>
    </location>
</feature>
<feature type="region of interest" description="Disordered" evidence="1">
    <location>
        <begin position="755"/>
        <end position="795"/>
    </location>
</feature>
<feature type="compositionally biased region" description="Basic and acidic residues" evidence="1">
    <location>
        <begin position="757"/>
        <end position="783"/>
    </location>
</feature>
<feature type="region of interest" description="Disordered" evidence="1">
    <location>
        <begin position="168"/>
        <end position="230"/>
    </location>
</feature>
<dbReference type="AlphaFoldDB" id="A0AAD6UNV2"/>
<organism evidence="2 3">
    <name type="scientific">Mycena pura</name>
    <dbReference type="NCBI Taxonomy" id="153505"/>
    <lineage>
        <taxon>Eukaryota</taxon>
        <taxon>Fungi</taxon>
        <taxon>Dikarya</taxon>
        <taxon>Basidiomycota</taxon>
        <taxon>Agaricomycotina</taxon>
        <taxon>Agaricomycetes</taxon>
        <taxon>Agaricomycetidae</taxon>
        <taxon>Agaricales</taxon>
        <taxon>Marasmiineae</taxon>
        <taxon>Mycenaceae</taxon>
        <taxon>Mycena</taxon>
    </lineage>
</organism>
<evidence type="ECO:0000313" key="2">
    <source>
        <dbReference type="EMBL" id="KAJ7191573.1"/>
    </source>
</evidence>
<dbReference type="EMBL" id="JARJCW010000131">
    <property type="protein sequence ID" value="KAJ7191573.1"/>
    <property type="molecule type" value="Genomic_DNA"/>
</dbReference>
<reference evidence="2" key="1">
    <citation type="submission" date="2023-03" db="EMBL/GenBank/DDBJ databases">
        <title>Massive genome expansion in bonnet fungi (Mycena s.s.) driven by repeated elements and novel gene families across ecological guilds.</title>
        <authorList>
            <consortium name="Lawrence Berkeley National Laboratory"/>
            <person name="Harder C.B."/>
            <person name="Miyauchi S."/>
            <person name="Viragh M."/>
            <person name="Kuo A."/>
            <person name="Thoen E."/>
            <person name="Andreopoulos B."/>
            <person name="Lu D."/>
            <person name="Skrede I."/>
            <person name="Drula E."/>
            <person name="Henrissat B."/>
            <person name="Morin E."/>
            <person name="Kohler A."/>
            <person name="Barry K."/>
            <person name="LaButti K."/>
            <person name="Morin E."/>
            <person name="Salamov A."/>
            <person name="Lipzen A."/>
            <person name="Mereny Z."/>
            <person name="Hegedus B."/>
            <person name="Baldrian P."/>
            <person name="Stursova M."/>
            <person name="Weitz H."/>
            <person name="Taylor A."/>
            <person name="Grigoriev I.V."/>
            <person name="Nagy L.G."/>
            <person name="Martin F."/>
            <person name="Kauserud H."/>
        </authorList>
    </citation>
    <scope>NUCLEOTIDE SEQUENCE</scope>
    <source>
        <strain evidence="2">9144</strain>
    </source>
</reference>
<comment type="caution">
    <text evidence="2">The sequence shown here is derived from an EMBL/GenBank/DDBJ whole genome shotgun (WGS) entry which is preliminary data.</text>
</comment>
<feature type="region of interest" description="Disordered" evidence="1">
    <location>
        <begin position="931"/>
        <end position="951"/>
    </location>
</feature>
<feature type="compositionally biased region" description="Low complexity" evidence="1">
    <location>
        <begin position="170"/>
        <end position="185"/>
    </location>
</feature>
<dbReference type="Proteomes" id="UP001219525">
    <property type="component" value="Unassembled WGS sequence"/>
</dbReference>
<name>A0AAD6UNV2_9AGAR</name>
<proteinExistence type="predicted"/>
<keyword evidence="3" id="KW-1185">Reference proteome</keyword>
<feature type="region of interest" description="Disordered" evidence="1">
    <location>
        <begin position="402"/>
        <end position="490"/>
    </location>
</feature>
<accession>A0AAD6UNV2</accession>
<protein>
    <submittedName>
        <fullName evidence="2">Uncharacterized protein</fullName>
    </submittedName>
</protein>
<evidence type="ECO:0000313" key="3">
    <source>
        <dbReference type="Proteomes" id="UP001219525"/>
    </source>
</evidence>
<feature type="compositionally biased region" description="Low complexity" evidence="1">
    <location>
        <begin position="469"/>
        <end position="485"/>
    </location>
</feature>
<gene>
    <name evidence="2" type="ORF">GGX14DRAFT_578876</name>
</gene>
<feature type="compositionally biased region" description="Polar residues" evidence="1">
    <location>
        <begin position="942"/>
        <end position="951"/>
    </location>
</feature>